<evidence type="ECO:0000256" key="1">
    <source>
        <dbReference type="SAM" id="SignalP"/>
    </source>
</evidence>
<dbReference type="InterPro" id="IPR036034">
    <property type="entry name" value="PDZ_sf"/>
</dbReference>
<evidence type="ECO:0000259" key="2">
    <source>
        <dbReference type="SMART" id="SM00245"/>
    </source>
</evidence>
<dbReference type="SUPFAM" id="SSF52096">
    <property type="entry name" value="ClpP/crotonase"/>
    <property type="match status" value="1"/>
</dbReference>
<feature type="chain" id="PRO_5038032846" evidence="1">
    <location>
        <begin position="28"/>
        <end position="480"/>
    </location>
</feature>
<dbReference type="Pfam" id="PF18294">
    <property type="entry name" value="Pept_S41_N"/>
    <property type="match status" value="1"/>
</dbReference>
<feature type="signal peptide" evidence="1">
    <location>
        <begin position="1"/>
        <end position="27"/>
    </location>
</feature>
<dbReference type="InterPro" id="IPR041613">
    <property type="entry name" value="Pept_S41_N"/>
</dbReference>
<dbReference type="Pfam" id="PF03572">
    <property type="entry name" value="Peptidase_S41"/>
    <property type="match status" value="1"/>
</dbReference>
<evidence type="ECO:0000313" key="4">
    <source>
        <dbReference type="Proteomes" id="UP000610456"/>
    </source>
</evidence>
<dbReference type="Gene3D" id="3.30.750.170">
    <property type="match status" value="1"/>
</dbReference>
<dbReference type="Proteomes" id="UP000610456">
    <property type="component" value="Unassembled WGS sequence"/>
</dbReference>
<dbReference type="EMBL" id="BMXB01000004">
    <property type="protein sequence ID" value="GHA34970.1"/>
    <property type="molecule type" value="Genomic_DNA"/>
</dbReference>
<dbReference type="PANTHER" id="PTHR32060">
    <property type="entry name" value="TAIL-SPECIFIC PROTEASE"/>
    <property type="match status" value="1"/>
</dbReference>
<sequence length="480" mass="53376">MSSKESMRSIKIIILSLFFGSLLSACAEDMDDVVNNATTLEINNFIWRGMNNFYLYKSEIPQLADDHFINNEDLNTFLDDFATPEALFDALVAPQDRFSFLVDDYIELENALEGIALTNGMEFGLVRYSESSPLVLGYVRYVLPNTSAAAQGVKRGDLFHTINGEQLTDDNFRSLINLPQYTIGIATLEESEVRPTGESVTLTKEQYTENPVFVAKTFSTNLGKVGYLMYNSFTGSFDEELNAAFGAFKSENISELILDLRYNGGGSVETATDLASMITGQYSGEIFSTELWNEDYQAYYEENEPEDLINRFNDKIRTGSSINSLNLTRVYIITTLRTASASELVINGLSPYIEVIQVGERTTGKFQASVTLYDSHDFRRTGANPGHTYAIQPLIYKSANAAGTTDYLNGLLPDIEISEDLTNLGIIGEPNEPLLQAALDNIEGISAQKSSVLRPMYLIGESGMENLLYKRMYDQSVSIP</sequence>
<dbReference type="SMART" id="SM00245">
    <property type="entry name" value="TSPc"/>
    <property type="match status" value="1"/>
</dbReference>
<keyword evidence="4" id="KW-1185">Reference proteome</keyword>
<protein>
    <submittedName>
        <fullName evidence="3">Peptidase S41</fullName>
    </submittedName>
</protein>
<dbReference type="GO" id="GO:0007165">
    <property type="term" value="P:signal transduction"/>
    <property type="evidence" value="ECO:0007669"/>
    <property type="project" value="TreeGrafter"/>
</dbReference>
<reference evidence="3" key="2">
    <citation type="submission" date="2020-09" db="EMBL/GenBank/DDBJ databases">
        <authorList>
            <person name="Sun Q."/>
            <person name="Kim S."/>
        </authorList>
    </citation>
    <scope>NUCLEOTIDE SEQUENCE</scope>
    <source>
        <strain evidence="3">KCTC 12719</strain>
    </source>
</reference>
<accession>A0A918SCV8</accession>
<dbReference type="PANTHER" id="PTHR32060:SF30">
    <property type="entry name" value="CARBOXY-TERMINAL PROCESSING PROTEASE CTPA"/>
    <property type="match status" value="1"/>
</dbReference>
<name>A0A918SCV8_9FLAO</name>
<dbReference type="InterPro" id="IPR005151">
    <property type="entry name" value="Tail-specific_protease"/>
</dbReference>
<dbReference type="GO" id="GO:0008236">
    <property type="term" value="F:serine-type peptidase activity"/>
    <property type="evidence" value="ECO:0007669"/>
    <property type="project" value="InterPro"/>
</dbReference>
<dbReference type="InterPro" id="IPR029045">
    <property type="entry name" value="ClpP/crotonase-like_dom_sf"/>
</dbReference>
<dbReference type="SUPFAM" id="SSF50156">
    <property type="entry name" value="PDZ domain-like"/>
    <property type="match status" value="1"/>
</dbReference>
<dbReference type="AlphaFoldDB" id="A0A918SCV8"/>
<comment type="caution">
    <text evidence="3">The sequence shown here is derived from an EMBL/GenBank/DDBJ whole genome shotgun (WGS) entry which is preliminary data.</text>
</comment>
<keyword evidence="1" id="KW-0732">Signal</keyword>
<reference evidence="3" key="1">
    <citation type="journal article" date="2014" name="Int. J. Syst. Evol. Microbiol.">
        <title>Complete genome sequence of Corynebacterium casei LMG S-19264T (=DSM 44701T), isolated from a smear-ripened cheese.</title>
        <authorList>
            <consortium name="US DOE Joint Genome Institute (JGI-PGF)"/>
            <person name="Walter F."/>
            <person name="Albersmeier A."/>
            <person name="Kalinowski J."/>
            <person name="Ruckert C."/>
        </authorList>
    </citation>
    <scope>NUCLEOTIDE SEQUENCE</scope>
    <source>
        <strain evidence="3">KCTC 12719</strain>
    </source>
</reference>
<dbReference type="GO" id="GO:0030288">
    <property type="term" value="C:outer membrane-bounded periplasmic space"/>
    <property type="evidence" value="ECO:0007669"/>
    <property type="project" value="TreeGrafter"/>
</dbReference>
<dbReference type="Gene3D" id="2.30.42.10">
    <property type="match status" value="1"/>
</dbReference>
<gene>
    <name evidence="3" type="ORF">GCM10007103_15640</name>
</gene>
<organism evidence="3 4">
    <name type="scientific">Salinimicrobium marinum</name>
    <dbReference type="NCBI Taxonomy" id="680283"/>
    <lineage>
        <taxon>Bacteria</taxon>
        <taxon>Pseudomonadati</taxon>
        <taxon>Bacteroidota</taxon>
        <taxon>Flavobacteriia</taxon>
        <taxon>Flavobacteriales</taxon>
        <taxon>Flavobacteriaceae</taxon>
        <taxon>Salinimicrobium</taxon>
    </lineage>
</organism>
<dbReference type="Gene3D" id="3.90.226.10">
    <property type="entry name" value="2-enoyl-CoA Hydratase, Chain A, domain 1"/>
    <property type="match status" value="1"/>
</dbReference>
<dbReference type="GO" id="GO:0004175">
    <property type="term" value="F:endopeptidase activity"/>
    <property type="evidence" value="ECO:0007669"/>
    <property type="project" value="TreeGrafter"/>
</dbReference>
<dbReference type="RefSeq" id="WP_229793700.1">
    <property type="nucleotide sequence ID" value="NZ_BMXB01000004.1"/>
</dbReference>
<dbReference type="GO" id="GO:0006508">
    <property type="term" value="P:proteolysis"/>
    <property type="evidence" value="ECO:0007669"/>
    <property type="project" value="InterPro"/>
</dbReference>
<proteinExistence type="predicted"/>
<dbReference type="PROSITE" id="PS51257">
    <property type="entry name" value="PROKAR_LIPOPROTEIN"/>
    <property type="match status" value="1"/>
</dbReference>
<dbReference type="CDD" id="cd07561">
    <property type="entry name" value="Peptidase_S41_CPP_like"/>
    <property type="match status" value="1"/>
</dbReference>
<feature type="domain" description="Tail specific protease" evidence="2">
    <location>
        <begin position="195"/>
        <end position="418"/>
    </location>
</feature>
<evidence type="ECO:0000313" key="3">
    <source>
        <dbReference type="EMBL" id="GHA34970.1"/>
    </source>
</evidence>